<dbReference type="NCBIfam" id="NF006718">
    <property type="entry name" value="PRK09256.1"/>
    <property type="match status" value="1"/>
</dbReference>
<dbReference type="GO" id="GO:0072344">
    <property type="term" value="P:rescue of stalled ribosome"/>
    <property type="evidence" value="ECO:0007669"/>
    <property type="project" value="TreeGrafter"/>
</dbReference>
<feature type="compositionally biased region" description="Polar residues" evidence="1">
    <location>
        <begin position="17"/>
        <end position="32"/>
    </location>
</feature>
<keyword evidence="4" id="KW-1185">Reference proteome</keyword>
<name>A0A150X2P9_9BACT</name>
<evidence type="ECO:0000256" key="1">
    <source>
        <dbReference type="SAM" id="MobiDB-lite"/>
    </source>
</evidence>
<dbReference type="PANTHER" id="PTHR47814:SF1">
    <property type="entry name" value="PEPTIDYL-TRNA HYDROLASE ARFB"/>
    <property type="match status" value="1"/>
</dbReference>
<feature type="region of interest" description="Disordered" evidence="1">
    <location>
        <begin position="1"/>
        <end position="32"/>
    </location>
</feature>
<feature type="compositionally biased region" description="Basic and acidic residues" evidence="1">
    <location>
        <begin position="129"/>
        <end position="139"/>
    </location>
</feature>
<evidence type="ECO:0000259" key="2">
    <source>
        <dbReference type="Pfam" id="PF00472"/>
    </source>
</evidence>
<dbReference type="Pfam" id="PF00472">
    <property type="entry name" value="RF-1"/>
    <property type="match status" value="1"/>
</dbReference>
<dbReference type="STRING" id="296218.AWN68_09820"/>
<dbReference type="EMBL" id="LRDB01000050">
    <property type="protein sequence ID" value="KYG72983.1"/>
    <property type="molecule type" value="Genomic_DNA"/>
</dbReference>
<reference evidence="3 4" key="1">
    <citation type="submission" date="2016-01" db="EMBL/GenBank/DDBJ databases">
        <title>Genome sequencing of Roseivirga echinicomitans KMM 6058.</title>
        <authorList>
            <person name="Selvaratnam C."/>
            <person name="Thevarajoo S."/>
            <person name="Goh K.M."/>
            <person name="Ee R."/>
            <person name="Chan K.-G."/>
            <person name="Chong C.S."/>
        </authorList>
    </citation>
    <scope>NUCLEOTIDE SEQUENCE [LARGE SCALE GENOMIC DNA]</scope>
    <source>
        <strain evidence="3 4">KMM 6058</strain>
    </source>
</reference>
<organism evidence="3 4">
    <name type="scientific">Roseivirga echinicomitans</name>
    <dbReference type="NCBI Taxonomy" id="296218"/>
    <lineage>
        <taxon>Bacteria</taxon>
        <taxon>Pseudomonadati</taxon>
        <taxon>Bacteroidota</taxon>
        <taxon>Cytophagia</taxon>
        <taxon>Cytophagales</taxon>
        <taxon>Roseivirgaceae</taxon>
        <taxon>Roseivirga</taxon>
    </lineage>
</organism>
<proteinExistence type="predicted"/>
<dbReference type="InterPro" id="IPR000352">
    <property type="entry name" value="Pep_chain_release_fac_I"/>
</dbReference>
<dbReference type="GO" id="GO:0043022">
    <property type="term" value="F:ribosome binding"/>
    <property type="evidence" value="ECO:0007669"/>
    <property type="project" value="TreeGrafter"/>
</dbReference>
<feature type="region of interest" description="Disordered" evidence="1">
    <location>
        <begin position="99"/>
        <end position="139"/>
    </location>
</feature>
<dbReference type="GO" id="GO:0003747">
    <property type="term" value="F:translation release factor activity"/>
    <property type="evidence" value="ECO:0007669"/>
    <property type="project" value="InterPro"/>
</dbReference>
<dbReference type="Gene3D" id="3.30.160.20">
    <property type="match status" value="1"/>
</dbReference>
<comment type="caution">
    <text evidence="3">The sequence shown here is derived from an EMBL/GenBank/DDBJ whole genome shotgun (WGS) entry which is preliminary data.</text>
</comment>
<dbReference type="SUPFAM" id="SSF110916">
    <property type="entry name" value="Peptidyl-tRNA hydrolase domain-like"/>
    <property type="match status" value="1"/>
</dbReference>
<sequence length="139" mass="16111">MKDPKTIASRDFLPELQFQTSRSSGPGGQNVNKLETRVTLRFNLQSSNVLNEEEKEHLVKKWEKQLTNEGDLLISSEAHRTQLRNKDEVIAKFRKAVEQAFTKPKPRKKTKPSKGAIQKRLTSKKNHSEKKDMRKPPKY</sequence>
<dbReference type="Proteomes" id="UP000075615">
    <property type="component" value="Unassembled WGS sequence"/>
</dbReference>
<evidence type="ECO:0000313" key="4">
    <source>
        <dbReference type="Proteomes" id="UP000075615"/>
    </source>
</evidence>
<accession>A0A150X2P9</accession>
<dbReference type="GO" id="GO:0004045">
    <property type="term" value="F:peptidyl-tRNA hydrolase activity"/>
    <property type="evidence" value="ECO:0007669"/>
    <property type="project" value="TreeGrafter"/>
</dbReference>
<dbReference type="AlphaFoldDB" id="A0A150X2P9"/>
<gene>
    <name evidence="3" type="ORF">AWN68_09820</name>
</gene>
<dbReference type="PANTHER" id="PTHR47814">
    <property type="entry name" value="PEPTIDYL-TRNA HYDROLASE ARFB"/>
    <property type="match status" value="1"/>
</dbReference>
<feature type="domain" description="Prokaryotic-type class I peptide chain release factors" evidence="2">
    <location>
        <begin position="15"/>
        <end position="134"/>
    </location>
</feature>
<evidence type="ECO:0000313" key="3">
    <source>
        <dbReference type="EMBL" id="KYG72983.1"/>
    </source>
</evidence>
<dbReference type="RefSeq" id="WP_068417867.1">
    <property type="nucleotide sequence ID" value="NZ_LRDB01000050.1"/>
</dbReference>
<protein>
    <submittedName>
        <fullName evidence="3">Peptide chain release factor 1</fullName>
    </submittedName>
</protein>